<dbReference type="Proteomes" id="UP000265520">
    <property type="component" value="Unassembled WGS sequence"/>
</dbReference>
<proteinExistence type="predicted"/>
<name>A0A392PN94_9FABA</name>
<keyword evidence="3" id="KW-1185">Reference proteome</keyword>
<evidence type="ECO:0000313" key="2">
    <source>
        <dbReference type="EMBL" id="MCI13252.1"/>
    </source>
</evidence>
<evidence type="ECO:0000313" key="3">
    <source>
        <dbReference type="Proteomes" id="UP000265520"/>
    </source>
</evidence>
<dbReference type="AlphaFoldDB" id="A0A392PN94"/>
<accession>A0A392PN94</accession>
<feature type="compositionally biased region" description="Polar residues" evidence="1">
    <location>
        <begin position="31"/>
        <end position="43"/>
    </location>
</feature>
<reference evidence="2 3" key="1">
    <citation type="journal article" date="2018" name="Front. Plant Sci.">
        <title>Red Clover (Trifolium pratense) and Zigzag Clover (T. medium) - A Picture of Genomic Similarities and Differences.</title>
        <authorList>
            <person name="Dluhosova J."/>
            <person name="Istvanek J."/>
            <person name="Nedelnik J."/>
            <person name="Repkova J."/>
        </authorList>
    </citation>
    <scope>NUCLEOTIDE SEQUENCE [LARGE SCALE GENOMIC DNA]</scope>
    <source>
        <strain evidence="3">cv. 10/8</strain>
        <tissue evidence="2">Leaf</tissue>
    </source>
</reference>
<organism evidence="2 3">
    <name type="scientific">Trifolium medium</name>
    <dbReference type="NCBI Taxonomy" id="97028"/>
    <lineage>
        <taxon>Eukaryota</taxon>
        <taxon>Viridiplantae</taxon>
        <taxon>Streptophyta</taxon>
        <taxon>Embryophyta</taxon>
        <taxon>Tracheophyta</taxon>
        <taxon>Spermatophyta</taxon>
        <taxon>Magnoliopsida</taxon>
        <taxon>eudicotyledons</taxon>
        <taxon>Gunneridae</taxon>
        <taxon>Pentapetalae</taxon>
        <taxon>rosids</taxon>
        <taxon>fabids</taxon>
        <taxon>Fabales</taxon>
        <taxon>Fabaceae</taxon>
        <taxon>Papilionoideae</taxon>
        <taxon>50 kb inversion clade</taxon>
        <taxon>NPAAA clade</taxon>
        <taxon>Hologalegina</taxon>
        <taxon>IRL clade</taxon>
        <taxon>Trifolieae</taxon>
        <taxon>Trifolium</taxon>
    </lineage>
</organism>
<protein>
    <submittedName>
        <fullName evidence="2">Uncharacterized protein</fullName>
    </submittedName>
</protein>
<sequence length="43" mass="4729">LLTPPDTPLFPSLDEDPPHTNVASRGRPQSKPITISRSSTVRF</sequence>
<evidence type="ECO:0000256" key="1">
    <source>
        <dbReference type="SAM" id="MobiDB-lite"/>
    </source>
</evidence>
<feature type="region of interest" description="Disordered" evidence="1">
    <location>
        <begin position="1"/>
        <end position="43"/>
    </location>
</feature>
<comment type="caution">
    <text evidence="2">The sequence shown here is derived from an EMBL/GenBank/DDBJ whole genome shotgun (WGS) entry which is preliminary data.</text>
</comment>
<dbReference type="EMBL" id="LXQA010087500">
    <property type="protein sequence ID" value="MCI13252.1"/>
    <property type="molecule type" value="Genomic_DNA"/>
</dbReference>
<feature type="non-terminal residue" evidence="2">
    <location>
        <position position="1"/>
    </location>
</feature>